<dbReference type="GO" id="GO:0008784">
    <property type="term" value="F:alanine racemase activity"/>
    <property type="evidence" value="ECO:0007669"/>
    <property type="project" value="UniProtKB-EC"/>
</dbReference>
<dbReference type="EMBL" id="JAPFRD010000009">
    <property type="protein sequence ID" value="MCW8108364.1"/>
    <property type="molecule type" value="Genomic_DNA"/>
</dbReference>
<dbReference type="PANTHER" id="PTHR28004:SF2">
    <property type="entry name" value="D-SERINE DEHYDRATASE"/>
    <property type="match status" value="1"/>
</dbReference>
<dbReference type="Proteomes" id="UP001142810">
    <property type="component" value="Unassembled WGS sequence"/>
</dbReference>
<organism evidence="4 5">
    <name type="scientific">Alteromonas aquimaris</name>
    <dbReference type="NCBI Taxonomy" id="2998417"/>
    <lineage>
        <taxon>Bacteria</taxon>
        <taxon>Pseudomonadati</taxon>
        <taxon>Pseudomonadota</taxon>
        <taxon>Gammaproteobacteria</taxon>
        <taxon>Alteromonadales</taxon>
        <taxon>Alteromonadaceae</taxon>
        <taxon>Alteromonas/Salinimonas group</taxon>
        <taxon>Alteromonas</taxon>
    </lineage>
</organism>
<reference evidence="4" key="1">
    <citation type="submission" date="2022-11" db="EMBL/GenBank/DDBJ databases">
        <title>Alteromonas sp. nov., isolated from sea water of the Qingdao.</title>
        <authorList>
            <person name="Wang Q."/>
        </authorList>
    </citation>
    <scope>NUCLEOTIDE SEQUENCE</scope>
    <source>
        <strain evidence="4">ASW11-7</strain>
    </source>
</reference>
<sequence length="376" mass="40687">MKSLSDVITPACIINQEKLKKNARRFFDIGERQQVALRPHVKTLKSVEAASIYAPLPMPITVSTLAEAKYFAEAGYTDILYAVTLTPNKVPTVDALLQKGVKLTVVVDSLAAIKALSSSSQQIKHTMPVAIEIDSDGHRAGVKPDSPELVDIANEIAASQYLHFEGLVTHAGASYGAFTTAQQCQIARAECEAVTFAAERLQDQGIKCAMVSVGSTPTVFAPICPVGITELRAGVYATFDCVMAGLNLCTYDDIAMSVLTTVIGFHCDGKGLLVDAGWMALSRDTGTHDHPHDCGYGLVCDSHGALMPGWVVESTNQEHGIIRHKEGIDPQRVFQFGDIIRILPIHACSTGAQYAHYYVTSDDHTIEATWQRVNGW</sequence>
<protein>
    <submittedName>
        <fullName evidence="4">Alanine racemase</fullName>
        <ecNumber evidence="4">5.1.1.1</ecNumber>
    </submittedName>
</protein>
<keyword evidence="2" id="KW-0456">Lyase</keyword>
<evidence type="ECO:0000313" key="5">
    <source>
        <dbReference type="Proteomes" id="UP001142810"/>
    </source>
</evidence>
<dbReference type="Gene3D" id="2.40.37.20">
    <property type="entry name" value="D-serine dehydratase-like domain"/>
    <property type="match status" value="1"/>
</dbReference>
<dbReference type="SMART" id="SM01119">
    <property type="entry name" value="D-ser_dehydrat"/>
    <property type="match status" value="1"/>
</dbReference>
<dbReference type="PANTHER" id="PTHR28004">
    <property type="entry name" value="ZGC:162816-RELATED"/>
    <property type="match status" value="1"/>
</dbReference>
<dbReference type="Pfam" id="PF01168">
    <property type="entry name" value="Ala_racemase_N"/>
    <property type="match status" value="1"/>
</dbReference>
<keyword evidence="4" id="KW-0413">Isomerase</keyword>
<dbReference type="RefSeq" id="WP_265617078.1">
    <property type="nucleotide sequence ID" value="NZ_JAPFRD010000009.1"/>
</dbReference>
<dbReference type="Gene3D" id="3.20.20.10">
    <property type="entry name" value="Alanine racemase"/>
    <property type="match status" value="1"/>
</dbReference>
<comment type="similarity">
    <text evidence="1">Belongs to the DSD1 family.</text>
</comment>
<evidence type="ECO:0000256" key="1">
    <source>
        <dbReference type="ARBA" id="ARBA00005323"/>
    </source>
</evidence>
<feature type="domain" description="D-serine dehydratase-like" evidence="3">
    <location>
        <begin position="255"/>
        <end position="361"/>
    </location>
</feature>
<dbReference type="InterPro" id="IPR042208">
    <property type="entry name" value="D-ser_dehydrat-like_sf"/>
</dbReference>
<gene>
    <name evidence="4" type="ORF">OPS25_07640</name>
</gene>
<evidence type="ECO:0000256" key="2">
    <source>
        <dbReference type="ARBA" id="ARBA00023239"/>
    </source>
</evidence>
<dbReference type="InterPro" id="IPR026956">
    <property type="entry name" value="D-ser_dehydrat-like_dom"/>
</dbReference>
<dbReference type="Pfam" id="PF14031">
    <property type="entry name" value="D-ser_dehydrat"/>
    <property type="match status" value="1"/>
</dbReference>
<keyword evidence="5" id="KW-1185">Reference proteome</keyword>
<dbReference type="InterPro" id="IPR001608">
    <property type="entry name" value="Ala_racemase_N"/>
</dbReference>
<evidence type="ECO:0000259" key="3">
    <source>
        <dbReference type="SMART" id="SM01119"/>
    </source>
</evidence>
<accession>A0ABT3P6L5</accession>
<name>A0ABT3P6L5_9ALTE</name>
<dbReference type="EC" id="5.1.1.1" evidence="4"/>
<dbReference type="InterPro" id="IPR029066">
    <property type="entry name" value="PLP-binding_barrel"/>
</dbReference>
<proteinExistence type="inferred from homology"/>
<dbReference type="InterPro" id="IPR051466">
    <property type="entry name" value="D-amino_acid_metab_enzyme"/>
</dbReference>
<comment type="caution">
    <text evidence="4">The sequence shown here is derived from an EMBL/GenBank/DDBJ whole genome shotgun (WGS) entry which is preliminary data.</text>
</comment>
<evidence type="ECO:0000313" key="4">
    <source>
        <dbReference type="EMBL" id="MCW8108364.1"/>
    </source>
</evidence>
<dbReference type="SUPFAM" id="SSF51419">
    <property type="entry name" value="PLP-binding barrel"/>
    <property type="match status" value="1"/>
</dbReference>